<protein>
    <submittedName>
        <fullName evidence="1">Uncharacterized protein</fullName>
    </submittedName>
</protein>
<reference evidence="1 2" key="1">
    <citation type="submission" date="2013-07" db="EMBL/GenBank/DDBJ databases">
        <title>Comparative Genomic and Metabolomic Analysis of Twelve Strains of Pseudoalteromonas luteoviolacea.</title>
        <authorList>
            <person name="Vynne N.G."/>
            <person name="Mansson M."/>
            <person name="Gram L."/>
        </authorList>
    </citation>
    <scope>NUCLEOTIDE SEQUENCE [LARGE SCALE GENOMIC DNA]</scope>
    <source>
        <strain evidence="1 2">NCIMB 1942</strain>
    </source>
</reference>
<proteinExistence type="predicted"/>
<dbReference type="RefSeq" id="WP_196763624.1">
    <property type="nucleotide sequence ID" value="NZ_AUXT01000053.1"/>
</dbReference>
<dbReference type="AlphaFoldDB" id="A0A161YB02"/>
<organism evidence="1 2">
    <name type="scientific">Pseudoalteromonas luteoviolacea NCIMB 1942</name>
    <dbReference type="NCBI Taxonomy" id="1365253"/>
    <lineage>
        <taxon>Bacteria</taxon>
        <taxon>Pseudomonadati</taxon>
        <taxon>Pseudomonadota</taxon>
        <taxon>Gammaproteobacteria</taxon>
        <taxon>Alteromonadales</taxon>
        <taxon>Pseudoalteromonadaceae</taxon>
        <taxon>Pseudoalteromonas</taxon>
    </lineage>
</organism>
<dbReference type="PATRIC" id="fig|1365253.3.peg.900"/>
<accession>A0A161YB02</accession>
<evidence type="ECO:0000313" key="1">
    <source>
        <dbReference type="EMBL" id="KZN55257.1"/>
    </source>
</evidence>
<comment type="caution">
    <text evidence="1">The sequence shown here is derived from an EMBL/GenBank/DDBJ whole genome shotgun (WGS) entry which is preliminary data.</text>
</comment>
<sequence>MSTKESVKTVSKAMIYRAVASSTAIETGVATKEIEKKLKSSNRRFAHISLAN</sequence>
<evidence type="ECO:0000313" key="2">
    <source>
        <dbReference type="Proteomes" id="UP000076587"/>
    </source>
</evidence>
<dbReference type="Proteomes" id="UP000076587">
    <property type="component" value="Unassembled WGS sequence"/>
</dbReference>
<dbReference type="EMBL" id="AUXT01000053">
    <property type="protein sequence ID" value="KZN55257.1"/>
    <property type="molecule type" value="Genomic_DNA"/>
</dbReference>
<name>A0A161YB02_9GAMM</name>
<gene>
    <name evidence="1" type="ORF">N482_24295</name>
</gene>